<accession>A0A8B7C884</accession>
<dbReference type="GeneID" id="103710032"/>
<evidence type="ECO:0000256" key="1">
    <source>
        <dbReference type="SAM" id="MobiDB-lite"/>
    </source>
</evidence>
<reference evidence="3" key="2">
    <citation type="submission" date="2025-08" db="UniProtKB">
        <authorList>
            <consortium name="RefSeq"/>
        </authorList>
    </citation>
    <scope>IDENTIFICATION</scope>
    <source>
        <tissue evidence="3">Young leaves</tissue>
    </source>
</reference>
<protein>
    <submittedName>
        <fullName evidence="3">Protein PLASTID REDOX INSENSITIVE 2, chloroplastic-like</fullName>
    </submittedName>
</protein>
<reference evidence="2" key="1">
    <citation type="journal article" date="2019" name="Nat. Commun.">
        <title>Genome-wide association mapping of date palm fruit traits.</title>
        <authorList>
            <person name="Hazzouri K.M."/>
            <person name="Gros-Balthazard M."/>
            <person name="Flowers J.M."/>
            <person name="Copetti D."/>
            <person name="Lemansour A."/>
            <person name="Lebrun M."/>
            <person name="Masmoudi K."/>
            <person name="Ferrand S."/>
            <person name="Dhar M.I."/>
            <person name="Fresquez Z.A."/>
            <person name="Rosas U."/>
            <person name="Zhang J."/>
            <person name="Talag J."/>
            <person name="Lee S."/>
            <person name="Kudrna D."/>
            <person name="Powell R.F."/>
            <person name="Leitch I.J."/>
            <person name="Krueger R.R."/>
            <person name="Wing R.A."/>
            <person name="Amiri K.M.A."/>
            <person name="Purugganan M.D."/>
        </authorList>
    </citation>
    <scope>NUCLEOTIDE SEQUENCE [LARGE SCALE GENOMIC DNA]</scope>
    <source>
        <strain evidence="2">cv. Khalas</strain>
    </source>
</reference>
<dbReference type="RefSeq" id="XP_008793832.2">
    <property type="nucleotide sequence ID" value="XM_008795610.4"/>
</dbReference>
<name>A0A8B7C884_PHODC</name>
<sequence>MSLLSSRSISAPLPSSLASSPKPSRRRNPPLLPSITPLVRSRLIHSSAPFTPLSPSKSISLEISINPPRAAWRQPKYVYPDPIPEFAVAETQKFQGELRKKLLKNKETFGDDIDAVVKVCAEIFSDFLHKEYGGPGTLLVEPFTDMLLALKEKKLPGAPVAARAALLWAQNYVDQDWEIWTSQHSK</sequence>
<organism evidence="2 3">
    <name type="scientific">Phoenix dactylifera</name>
    <name type="common">Date palm</name>
    <dbReference type="NCBI Taxonomy" id="42345"/>
    <lineage>
        <taxon>Eukaryota</taxon>
        <taxon>Viridiplantae</taxon>
        <taxon>Streptophyta</taxon>
        <taxon>Embryophyta</taxon>
        <taxon>Tracheophyta</taxon>
        <taxon>Spermatophyta</taxon>
        <taxon>Magnoliopsida</taxon>
        <taxon>Liliopsida</taxon>
        <taxon>Arecaceae</taxon>
        <taxon>Coryphoideae</taxon>
        <taxon>Phoeniceae</taxon>
        <taxon>Phoenix</taxon>
    </lineage>
</organism>
<dbReference type="PANTHER" id="PTHR35987">
    <property type="entry name" value="PROTEIN PLASTID REDOX INSENSITIVE 2, CHLOROPLASTIC-RELATED"/>
    <property type="match status" value="1"/>
</dbReference>
<evidence type="ECO:0000313" key="2">
    <source>
        <dbReference type="Proteomes" id="UP000228380"/>
    </source>
</evidence>
<dbReference type="InterPro" id="IPR039349">
    <property type="entry name" value="PRIN2"/>
</dbReference>
<dbReference type="Proteomes" id="UP000228380">
    <property type="component" value="Chromosome 7"/>
</dbReference>
<dbReference type="AlphaFoldDB" id="A0A8B7C884"/>
<dbReference type="GO" id="GO:0010468">
    <property type="term" value="P:regulation of gene expression"/>
    <property type="evidence" value="ECO:0007669"/>
    <property type="project" value="InterPro"/>
</dbReference>
<feature type="compositionally biased region" description="Low complexity" evidence="1">
    <location>
        <begin position="1"/>
        <end position="22"/>
    </location>
</feature>
<proteinExistence type="predicted"/>
<gene>
    <name evidence="3" type="primary">LOC103710032</name>
</gene>
<dbReference type="OrthoDB" id="1924990at2759"/>
<dbReference type="KEGG" id="pda:103710032"/>
<evidence type="ECO:0000313" key="3">
    <source>
        <dbReference type="RefSeq" id="XP_008793832.2"/>
    </source>
</evidence>
<keyword evidence="2" id="KW-1185">Reference proteome</keyword>
<dbReference type="PANTHER" id="PTHR35987:SF3">
    <property type="entry name" value="PROTEIN PLASTID REDOX INSENSITIVE 2-LIKE ISOFORM X1"/>
    <property type="match status" value="1"/>
</dbReference>
<feature type="region of interest" description="Disordered" evidence="1">
    <location>
        <begin position="1"/>
        <end position="33"/>
    </location>
</feature>